<dbReference type="InterPro" id="IPR032675">
    <property type="entry name" value="LRR_dom_sf"/>
</dbReference>
<name>A0AAU7Q2S5_9RICK</name>
<dbReference type="Pfam" id="PF13516">
    <property type="entry name" value="LRR_6"/>
    <property type="match status" value="2"/>
</dbReference>
<accession>A0AAU7Q2S5</accession>
<dbReference type="RefSeq" id="WP_349967830.1">
    <property type="nucleotide sequence ID" value="NZ_CP157942.1"/>
</dbReference>
<organism evidence="4">
    <name type="scientific">Wolbachia endosymbiont of Armadillidium arcangelii</name>
    <dbReference type="NCBI Taxonomy" id="3158571"/>
    <lineage>
        <taxon>Bacteria</taxon>
        <taxon>Pseudomonadati</taxon>
        <taxon>Pseudomonadota</taxon>
        <taxon>Alphaproteobacteria</taxon>
        <taxon>Rickettsiales</taxon>
        <taxon>Anaplasmataceae</taxon>
        <taxon>Wolbachieae</taxon>
        <taxon>Wolbachia</taxon>
    </lineage>
</organism>
<proteinExistence type="predicted"/>
<dbReference type="InterPro" id="IPR001611">
    <property type="entry name" value="Leu-rich_rpt"/>
</dbReference>
<dbReference type="EMBL" id="CP157942">
    <property type="protein sequence ID" value="XBS67286.1"/>
    <property type="molecule type" value="Genomic_DNA"/>
</dbReference>
<dbReference type="SMART" id="SM00368">
    <property type="entry name" value="LRR_RI"/>
    <property type="match status" value="2"/>
</dbReference>
<dbReference type="PANTHER" id="PTHR24107">
    <property type="entry name" value="YNEIN REGULATORY COMPLEX SUBUNIT 5"/>
    <property type="match status" value="1"/>
</dbReference>
<evidence type="ECO:0000256" key="2">
    <source>
        <dbReference type="ARBA" id="ARBA00022490"/>
    </source>
</evidence>
<reference evidence="4" key="1">
    <citation type="submission" date="2024-06" db="EMBL/GenBank/DDBJ databases">
        <authorList>
            <person name="Dussert Y."/>
            <person name="Peccoud J."/>
            <person name="Pigeault R."/>
        </authorList>
    </citation>
    <scope>NUCLEOTIDE SEQUENCE</scope>
    <source>
        <strain evidence="4">WArc</strain>
    </source>
</reference>
<keyword evidence="2" id="KW-0963">Cytoplasm</keyword>
<comment type="subcellular location">
    <subcellularLocation>
        <location evidence="1">Cytoplasm</location>
        <location evidence="1">Cytoskeleton</location>
    </subcellularLocation>
</comment>
<keyword evidence="3" id="KW-0206">Cytoskeleton</keyword>
<evidence type="ECO:0000256" key="1">
    <source>
        <dbReference type="ARBA" id="ARBA00004245"/>
    </source>
</evidence>
<dbReference type="InterPro" id="IPR052410">
    <property type="entry name" value="DRC5"/>
</dbReference>
<dbReference type="Gene3D" id="3.80.10.10">
    <property type="entry name" value="Ribonuclease Inhibitor"/>
    <property type="match status" value="1"/>
</dbReference>
<dbReference type="SUPFAM" id="SSF52047">
    <property type="entry name" value="RNI-like"/>
    <property type="match status" value="1"/>
</dbReference>
<protein>
    <submittedName>
        <fullName evidence="4">Uncharacterized protein</fullName>
    </submittedName>
</protein>
<gene>
    <name evidence="4" type="ORF">ABLO99_00920</name>
</gene>
<dbReference type="PANTHER" id="PTHR24107:SF2">
    <property type="entry name" value="NLR FAMILY CARD DOMAIN CONTAINING 3"/>
    <property type="match status" value="1"/>
</dbReference>
<sequence>MISFLQENRGITQLFLGGCSIDEEGAKALAKLTNLTKLDLWNNNIGDEGVKALAKLTNLIKLNLWNNNIGAEGVKALVNLTKFIKFDLNSNNIGIKEVKALAESEECWEFIDEFGYTCLGSSLVFYKCLKASWSQARAKSNGNVGKLDENSVKKLFFDLAQRSYRREEIELLLNDPDKYPFLINSRDEQGHTLSHFYTHSPEMQKFFFERGKIIN</sequence>
<dbReference type="AlphaFoldDB" id="A0AAU7Q2S5"/>
<dbReference type="GO" id="GO:0005856">
    <property type="term" value="C:cytoskeleton"/>
    <property type="evidence" value="ECO:0007669"/>
    <property type="project" value="UniProtKB-SubCell"/>
</dbReference>
<evidence type="ECO:0000313" key="4">
    <source>
        <dbReference type="EMBL" id="XBS67286.1"/>
    </source>
</evidence>
<evidence type="ECO:0000256" key="3">
    <source>
        <dbReference type="ARBA" id="ARBA00023212"/>
    </source>
</evidence>